<dbReference type="PANTHER" id="PTHR30290">
    <property type="entry name" value="PERIPLASMIC BINDING COMPONENT OF ABC TRANSPORTER"/>
    <property type="match status" value="1"/>
</dbReference>
<organism evidence="5 6">
    <name type="scientific">Niveispirillum lacus</name>
    <dbReference type="NCBI Taxonomy" id="1981099"/>
    <lineage>
        <taxon>Bacteria</taxon>
        <taxon>Pseudomonadati</taxon>
        <taxon>Pseudomonadota</taxon>
        <taxon>Alphaproteobacteria</taxon>
        <taxon>Rhodospirillales</taxon>
        <taxon>Azospirillaceae</taxon>
        <taxon>Niveispirillum</taxon>
    </lineage>
</organism>
<dbReference type="PANTHER" id="PTHR30290:SF38">
    <property type="entry name" value="D,D-DIPEPTIDE-BINDING PERIPLASMIC PROTEIN DDPA-RELATED"/>
    <property type="match status" value="1"/>
</dbReference>
<dbReference type="GO" id="GO:0042938">
    <property type="term" value="P:dipeptide transport"/>
    <property type="evidence" value="ECO:0007669"/>
    <property type="project" value="TreeGrafter"/>
</dbReference>
<dbReference type="EMBL" id="NOXU01000032">
    <property type="protein sequence ID" value="OYQ31748.1"/>
    <property type="molecule type" value="Genomic_DNA"/>
</dbReference>
<comment type="similarity">
    <text evidence="2">Belongs to the bacterial solute-binding protein 5 family.</text>
</comment>
<protein>
    <recommendedName>
        <fullName evidence="4">Solute-binding protein family 5 domain-containing protein</fullName>
    </recommendedName>
</protein>
<sequence>MGAAAFNADPKRCRRKINLLFAGHGTLHCMDHTRKLHGNCMDHTLAAFPCLDPACRRPRLHTHPAHGDLSWVQPGGGKMQVRSRVLLLMLALALVAGVGPTAAKTLVHCAEAAPDSLNPQYSTSGNSYDVAQQIYEKLVNIKRGTLELEPQLATSWELSDAGRTIIFNLRQGVKWHRSKLFTPTRDFNADDVVFSFARQMDKSHPYHAVAGGRIYPAFHNLGLSTNLIAVEKLEPYKVRFRLKEPDAGIFYALASHAMSIQSAEYGASMLKAGTPEKVDLEPIGTGPFQLLRHLLDTEVRMRANREYWRGVPPLNQLVFIIAPDATVRYAKLKAGECHTMTYPNPADLDRMRQDKDVRLVAVDAMSVGYVAMNMQKKPFDDARVRLAINLAVDKKSILDQAYMGTGRAAVTPIPPGHWAFDARIGDLPHDPARAKALLAEAGLKDGFETELWTMPVVRPYNPAPRRIAEMIQGDLAKVGIKARIVTYEWGEYVRRVRFGEAPMAQYGWSSDEVDRFWSDLLSCEAAKPGNGNLARWCDPELDRLIIAARRTSDQEARKAYYFQAQALFRQGMPWIPVAHPQVFTAIRPEVMDFRVSPSTRLDFYGVDVQ</sequence>
<dbReference type="OrthoDB" id="9803988at2"/>
<comment type="subcellular location">
    <subcellularLocation>
        <location evidence="1">Periplasm</location>
    </subcellularLocation>
</comment>
<proteinExistence type="inferred from homology"/>
<dbReference type="AlphaFoldDB" id="A0A255YRA7"/>
<comment type="caution">
    <text evidence="5">The sequence shown here is derived from an EMBL/GenBank/DDBJ whole genome shotgun (WGS) entry which is preliminary data.</text>
</comment>
<keyword evidence="6" id="KW-1185">Reference proteome</keyword>
<dbReference type="CDD" id="cd08493">
    <property type="entry name" value="PBP2_DppA_like"/>
    <property type="match status" value="1"/>
</dbReference>
<reference evidence="5 6" key="1">
    <citation type="submission" date="2017-07" db="EMBL/GenBank/DDBJ databases">
        <title>Niveispirillum cyanobacteriorum sp. nov., isolated from cyanobacterial aggregates in a eutrophic lake.</title>
        <authorList>
            <person name="Cai H."/>
        </authorList>
    </citation>
    <scope>NUCLEOTIDE SEQUENCE [LARGE SCALE GENOMIC DNA]</scope>
    <source>
        <strain evidence="6">TH1-14</strain>
    </source>
</reference>
<evidence type="ECO:0000313" key="5">
    <source>
        <dbReference type="EMBL" id="OYQ31748.1"/>
    </source>
</evidence>
<evidence type="ECO:0000259" key="4">
    <source>
        <dbReference type="Pfam" id="PF00496"/>
    </source>
</evidence>
<dbReference type="GO" id="GO:1904680">
    <property type="term" value="F:peptide transmembrane transporter activity"/>
    <property type="evidence" value="ECO:0007669"/>
    <property type="project" value="TreeGrafter"/>
</dbReference>
<dbReference type="PIRSF" id="PIRSF002741">
    <property type="entry name" value="MppA"/>
    <property type="match status" value="1"/>
</dbReference>
<accession>A0A255YRA7</accession>
<name>A0A255YRA7_9PROT</name>
<dbReference type="InterPro" id="IPR030678">
    <property type="entry name" value="Peptide/Ni-bd"/>
</dbReference>
<dbReference type="Gene3D" id="3.90.76.10">
    <property type="entry name" value="Dipeptide-binding Protein, Domain 1"/>
    <property type="match status" value="1"/>
</dbReference>
<dbReference type="Gene3D" id="3.10.105.10">
    <property type="entry name" value="Dipeptide-binding Protein, Domain 3"/>
    <property type="match status" value="1"/>
</dbReference>
<dbReference type="Proteomes" id="UP000216998">
    <property type="component" value="Unassembled WGS sequence"/>
</dbReference>
<evidence type="ECO:0000256" key="1">
    <source>
        <dbReference type="ARBA" id="ARBA00004418"/>
    </source>
</evidence>
<dbReference type="GO" id="GO:0030288">
    <property type="term" value="C:outer membrane-bounded periplasmic space"/>
    <property type="evidence" value="ECO:0007669"/>
    <property type="project" value="TreeGrafter"/>
</dbReference>
<dbReference type="Gene3D" id="3.40.190.10">
    <property type="entry name" value="Periplasmic binding protein-like II"/>
    <property type="match status" value="1"/>
</dbReference>
<dbReference type="GO" id="GO:0043190">
    <property type="term" value="C:ATP-binding cassette (ABC) transporter complex"/>
    <property type="evidence" value="ECO:0007669"/>
    <property type="project" value="InterPro"/>
</dbReference>
<evidence type="ECO:0000313" key="6">
    <source>
        <dbReference type="Proteomes" id="UP000216998"/>
    </source>
</evidence>
<evidence type="ECO:0000256" key="3">
    <source>
        <dbReference type="ARBA" id="ARBA00022729"/>
    </source>
</evidence>
<dbReference type="InterPro" id="IPR039424">
    <property type="entry name" value="SBP_5"/>
</dbReference>
<dbReference type="Pfam" id="PF00496">
    <property type="entry name" value="SBP_bac_5"/>
    <property type="match status" value="1"/>
</dbReference>
<feature type="domain" description="Solute-binding protein family 5" evidence="4">
    <location>
        <begin position="147"/>
        <end position="514"/>
    </location>
</feature>
<dbReference type="InterPro" id="IPR000914">
    <property type="entry name" value="SBP_5_dom"/>
</dbReference>
<evidence type="ECO:0000256" key="2">
    <source>
        <dbReference type="ARBA" id="ARBA00005695"/>
    </source>
</evidence>
<keyword evidence="3" id="KW-0732">Signal</keyword>
<gene>
    <name evidence="5" type="ORF">CHU95_21705</name>
</gene>
<dbReference type="SUPFAM" id="SSF53850">
    <property type="entry name" value="Periplasmic binding protein-like II"/>
    <property type="match status" value="1"/>
</dbReference>